<dbReference type="STRING" id="1673428.CPM_1857"/>
<sequence>MDIDSYGRIYEIEELGYILSGLPSPEISVCYAASVSSYAQGRTENNIASS</sequence>
<proteinExistence type="predicted"/>
<protein>
    <submittedName>
        <fullName evidence="1">Uncharacterized protein</fullName>
    </submittedName>
</protein>
<dbReference type="GeneID" id="55575119"/>
<keyword evidence="2" id="KW-1185">Reference proteome</keyword>
<evidence type="ECO:0000313" key="1">
    <source>
        <dbReference type="EMBL" id="SJK85633.1"/>
    </source>
</evidence>
<dbReference type="EMBL" id="LT719092">
    <property type="protein sequence ID" value="SJK85633.1"/>
    <property type="molecule type" value="Genomic_DNA"/>
</dbReference>
<gene>
    <name evidence="1" type="ORF">CPM_1857</name>
</gene>
<dbReference type="Proteomes" id="UP000187822">
    <property type="component" value="Chromosome I"/>
</dbReference>
<organism evidence="1 2">
    <name type="scientific">Cuniculiplasma divulgatum</name>
    <dbReference type="NCBI Taxonomy" id="1673428"/>
    <lineage>
        <taxon>Archaea</taxon>
        <taxon>Methanobacteriati</taxon>
        <taxon>Thermoplasmatota</taxon>
        <taxon>Thermoplasmata</taxon>
        <taxon>Thermoplasmatales</taxon>
        <taxon>Cuniculiplasmataceae</taxon>
        <taxon>Cuniculiplasma</taxon>
    </lineage>
</organism>
<evidence type="ECO:0000313" key="2">
    <source>
        <dbReference type="Proteomes" id="UP000187822"/>
    </source>
</evidence>
<dbReference type="KEGG" id="cdiv:CPM_1857"/>
<reference evidence="2" key="1">
    <citation type="submission" date="2016-06" db="EMBL/GenBank/DDBJ databases">
        <authorList>
            <person name="Toshchakov V.S."/>
        </authorList>
    </citation>
    <scope>NUCLEOTIDE SEQUENCE [LARGE SCALE GENOMIC DNA]</scope>
    <source>
        <strain>PM4 (JCM 30641</strain>
        <strain evidence="2">\VKM B-2940)</strain>
    </source>
</reference>
<name>A0A1R4A9J1_9ARCH</name>
<dbReference type="RefSeq" id="WP_021789711.1">
    <property type="nucleotide sequence ID" value="NZ_LT719092.1"/>
</dbReference>
<accession>A0A1R4A9J1</accession>
<dbReference type="AlphaFoldDB" id="A0A1R4A9J1"/>